<dbReference type="AlphaFoldDB" id="A0A1H6J8K7"/>
<keyword evidence="2" id="KW-1185">Reference proteome</keyword>
<name>A0A1H6J8K7_9FLAO</name>
<accession>A0A1H6J8K7</accession>
<reference evidence="1 2" key="1">
    <citation type="submission" date="2016-10" db="EMBL/GenBank/DDBJ databases">
        <authorList>
            <person name="de Groot N.N."/>
        </authorList>
    </citation>
    <scope>NUCLEOTIDE SEQUENCE [LARGE SCALE GENOMIC DNA]</scope>
    <source>
        <strain evidence="1 2">CGMCC 1.10825</strain>
    </source>
</reference>
<dbReference type="STRING" id="1159016.SAMN02927937_00263"/>
<sequence>MISYLQFLIKSTNQHGIHSPYVYNYLTKGLYHHKKEYPTAPTKSIRLLLSSIKYFQFQTVLCLNTEISTVIKNHFQNISLNTSDNYDLIIIEKLKNCESYLEQMHNDSLLIILNTKHQVKKNVLYKNHFTLVIDFYHTLVFSKRKEQKPQNFFIRY</sequence>
<protein>
    <submittedName>
        <fullName evidence="1">Uncharacterized protein</fullName>
    </submittedName>
</protein>
<organism evidence="1 2">
    <name type="scientific">Paenimyroides marinum</name>
    <dbReference type="NCBI Taxonomy" id="1159016"/>
    <lineage>
        <taxon>Bacteria</taxon>
        <taxon>Pseudomonadati</taxon>
        <taxon>Bacteroidota</taxon>
        <taxon>Flavobacteriia</taxon>
        <taxon>Flavobacteriales</taxon>
        <taxon>Flavobacteriaceae</taxon>
        <taxon>Paenimyroides</taxon>
    </lineage>
</organism>
<gene>
    <name evidence="1" type="ORF">SAMN02927937_00263</name>
</gene>
<dbReference type="EMBL" id="FNXE01000002">
    <property type="protein sequence ID" value="SEH57041.1"/>
    <property type="molecule type" value="Genomic_DNA"/>
</dbReference>
<evidence type="ECO:0000313" key="2">
    <source>
        <dbReference type="Proteomes" id="UP000199634"/>
    </source>
</evidence>
<evidence type="ECO:0000313" key="1">
    <source>
        <dbReference type="EMBL" id="SEH57041.1"/>
    </source>
</evidence>
<dbReference type="Proteomes" id="UP000199634">
    <property type="component" value="Unassembled WGS sequence"/>
</dbReference>
<proteinExistence type="predicted"/>